<keyword evidence="4 6" id="KW-1133">Transmembrane helix</keyword>
<dbReference type="PANTHER" id="PTHR35402:SF1">
    <property type="entry name" value="TYPE II SECRETION SYSTEM PROTEIN GSPF DOMAIN-CONTAINING PROTEIN"/>
    <property type="match status" value="1"/>
</dbReference>
<evidence type="ECO:0000256" key="1">
    <source>
        <dbReference type="ARBA" id="ARBA00004651"/>
    </source>
</evidence>
<feature type="transmembrane region" description="Helical" evidence="6">
    <location>
        <begin position="258"/>
        <end position="279"/>
    </location>
</feature>
<dbReference type="Pfam" id="PF00482">
    <property type="entry name" value="T2SSF"/>
    <property type="match status" value="1"/>
</dbReference>
<evidence type="ECO:0000313" key="9">
    <source>
        <dbReference type="Proteomes" id="UP000256864"/>
    </source>
</evidence>
<dbReference type="AlphaFoldDB" id="A0A371NEH2"/>
<dbReference type="Proteomes" id="UP000256864">
    <property type="component" value="Unassembled WGS sequence"/>
</dbReference>
<feature type="transmembrane region" description="Helical" evidence="6">
    <location>
        <begin position="43"/>
        <end position="63"/>
    </location>
</feature>
<evidence type="ECO:0000259" key="7">
    <source>
        <dbReference type="Pfam" id="PF00482"/>
    </source>
</evidence>
<evidence type="ECO:0000256" key="4">
    <source>
        <dbReference type="ARBA" id="ARBA00022989"/>
    </source>
</evidence>
<dbReference type="EMBL" id="QREL01000001">
    <property type="protein sequence ID" value="REE28378.1"/>
    <property type="molecule type" value="Genomic_DNA"/>
</dbReference>
<dbReference type="RefSeq" id="WP_115892060.1">
    <property type="nucleotide sequence ID" value="NZ_QREL01000001.1"/>
</dbReference>
<evidence type="ECO:0000313" key="8">
    <source>
        <dbReference type="EMBL" id="REE28378.1"/>
    </source>
</evidence>
<feature type="transmembrane region" description="Helical" evidence="6">
    <location>
        <begin position="69"/>
        <end position="90"/>
    </location>
</feature>
<keyword evidence="2" id="KW-1003">Cell membrane</keyword>
<organism evidence="8 9">
    <name type="scientific">Methanothermobacter defluvii</name>
    <dbReference type="NCBI Taxonomy" id="49339"/>
    <lineage>
        <taxon>Archaea</taxon>
        <taxon>Methanobacteriati</taxon>
        <taxon>Methanobacteriota</taxon>
        <taxon>Methanomada group</taxon>
        <taxon>Methanobacteria</taxon>
        <taxon>Methanobacteriales</taxon>
        <taxon>Methanobacteriaceae</taxon>
        <taxon>Methanothermobacter</taxon>
    </lineage>
</organism>
<sequence length="313" mass="33667">MAVLPSALKPLSDALENIIPDRLLLRLQETLIRTGLYVKASEIVTLAFLGGALFAVLASVVAALIGLNIILAVLIGFSLPSIMLGAYIFIMMERRVDAIEQSTPDFLRQIASLLRAGVGLESALEDVSKQGEGPLYDELKRAVIEIKIGRTFDEAILSMSERLKSKNLDRTFRMILEGRRAGGSLSDVIETVAEDLRAVLALKRERKANVMMSVMFLIVAAIIAAPFALGMIMVYSGFMESVGKPNPILGAAKIAASGYIIIHSIIAGLLIGIIMYGSARKGVKFAVPLSIMAYAIFYVIGSFGMTLVSSMAP</sequence>
<gene>
    <name evidence="8" type="ORF">C7452_0386</name>
</gene>
<dbReference type="PANTHER" id="PTHR35402">
    <property type="entry name" value="INTEGRAL MEMBRANE PROTEIN-RELATED"/>
    <property type="match status" value="1"/>
</dbReference>
<proteinExistence type="predicted"/>
<keyword evidence="9" id="KW-1185">Reference proteome</keyword>
<accession>A0A371NEH2</accession>
<dbReference type="InterPro" id="IPR042094">
    <property type="entry name" value="T2SS_GspF_sf"/>
</dbReference>
<name>A0A371NEH2_9EURY</name>
<feature type="domain" description="Type II secretion system protein GspF" evidence="7">
    <location>
        <begin position="106"/>
        <end position="232"/>
    </location>
</feature>
<protein>
    <submittedName>
        <fullName evidence="8">Flagellar protein FlaJ</fullName>
    </submittedName>
</protein>
<keyword evidence="8" id="KW-0282">Flagellum</keyword>
<dbReference type="Gene3D" id="1.20.81.30">
    <property type="entry name" value="Type II secretion system (T2SS), domain F"/>
    <property type="match status" value="1"/>
</dbReference>
<keyword evidence="5 6" id="KW-0472">Membrane</keyword>
<dbReference type="InterPro" id="IPR056569">
    <property type="entry name" value="ArlJ-like"/>
</dbReference>
<dbReference type="GO" id="GO:0005886">
    <property type="term" value="C:plasma membrane"/>
    <property type="evidence" value="ECO:0007669"/>
    <property type="project" value="UniProtKB-SubCell"/>
</dbReference>
<evidence type="ECO:0000256" key="5">
    <source>
        <dbReference type="ARBA" id="ARBA00023136"/>
    </source>
</evidence>
<reference evidence="8 9" key="1">
    <citation type="submission" date="2018-07" db="EMBL/GenBank/DDBJ databases">
        <title>Genomic Encyclopedia of Type Strains, Phase IV (KMG-IV): sequencing the most valuable type-strain genomes for metagenomic binning, comparative biology and taxonomic classification.</title>
        <authorList>
            <person name="Goeker M."/>
        </authorList>
    </citation>
    <scope>NUCLEOTIDE SEQUENCE [LARGE SCALE GENOMIC DNA]</scope>
    <source>
        <strain evidence="8 9">DSM 7466</strain>
    </source>
</reference>
<keyword evidence="8" id="KW-0969">Cilium</keyword>
<dbReference type="InterPro" id="IPR018076">
    <property type="entry name" value="T2SS_GspF_dom"/>
</dbReference>
<keyword evidence="3 6" id="KW-0812">Transmembrane</keyword>
<evidence type="ECO:0000256" key="2">
    <source>
        <dbReference type="ARBA" id="ARBA00022475"/>
    </source>
</evidence>
<feature type="transmembrane region" description="Helical" evidence="6">
    <location>
        <begin position="291"/>
        <end position="312"/>
    </location>
</feature>
<comment type="subcellular location">
    <subcellularLocation>
        <location evidence="1">Cell membrane</location>
        <topology evidence="1">Multi-pass membrane protein</topology>
    </subcellularLocation>
</comment>
<evidence type="ECO:0000256" key="3">
    <source>
        <dbReference type="ARBA" id="ARBA00022692"/>
    </source>
</evidence>
<feature type="transmembrane region" description="Helical" evidence="6">
    <location>
        <begin position="214"/>
        <end position="238"/>
    </location>
</feature>
<comment type="caution">
    <text evidence="8">The sequence shown here is derived from an EMBL/GenBank/DDBJ whole genome shotgun (WGS) entry which is preliminary data.</text>
</comment>
<evidence type="ECO:0000256" key="6">
    <source>
        <dbReference type="SAM" id="Phobius"/>
    </source>
</evidence>
<keyword evidence="8" id="KW-0966">Cell projection</keyword>